<dbReference type="RefSeq" id="WP_139623418.1">
    <property type="nucleotide sequence ID" value="NZ_VDMP01000025.1"/>
</dbReference>
<dbReference type="EMBL" id="VDMP01000025">
    <property type="protein sequence ID" value="TNM38304.1"/>
    <property type="molecule type" value="Genomic_DNA"/>
</dbReference>
<evidence type="ECO:0000313" key="2">
    <source>
        <dbReference type="Proteomes" id="UP000313231"/>
    </source>
</evidence>
<protein>
    <recommendedName>
        <fullName evidence="3">Aminoglycoside phosphotransferase domain-containing protein</fullName>
    </recommendedName>
</protein>
<reference evidence="1 2" key="1">
    <citation type="journal article" date="2016" name="Int. J. Syst. Evol. Microbiol.">
        <title>Nocardioides albidus sp. nov., an actinobacterium isolated from garden soil.</title>
        <authorList>
            <person name="Singh H."/>
            <person name="Du J."/>
            <person name="Trinh H."/>
            <person name="Won K."/>
            <person name="Yang J.E."/>
            <person name="Yin C."/>
            <person name="Kook M."/>
            <person name="Yi T.H."/>
        </authorList>
    </citation>
    <scope>NUCLEOTIDE SEQUENCE [LARGE SCALE GENOMIC DNA]</scope>
    <source>
        <strain evidence="1 2">CCTCC AB 2015297</strain>
    </source>
</reference>
<proteinExistence type="predicted"/>
<evidence type="ECO:0000313" key="1">
    <source>
        <dbReference type="EMBL" id="TNM38304.1"/>
    </source>
</evidence>
<keyword evidence="2" id="KW-1185">Reference proteome</keyword>
<gene>
    <name evidence="1" type="ORF">FHP29_13590</name>
</gene>
<comment type="caution">
    <text evidence="1">The sequence shown here is derived from an EMBL/GenBank/DDBJ whole genome shotgun (WGS) entry which is preliminary data.</text>
</comment>
<dbReference type="AlphaFoldDB" id="A0A5C4VQT9"/>
<organism evidence="1 2">
    <name type="scientific">Nocardioides albidus</name>
    <dbReference type="NCBI Taxonomy" id="1517589"/>
    <lineage>
        <taxon>Bacteria</taxon>
        <taxon>Bacillati</taxon>
        <taxon>Actinomycetota</taxon>
        <taxon>Actinomycetes</taxon>
        <taxon>Propionibacteriales</taxon>
        <taxon>Nocardioidaceae</taxon>
        <taxon>Nocardioides</taxon>
    </lineage>
</organism>
<accession>A0A5C4VQT9</accession>
<sequence length="313" mass="33988">MNGTHGVAAPEQIDPRTAAELDRPALAELAGLLGDALGCQVSIGQPPPRQRGDVLSFPAYDERGRPRAVARWASSPESAAGLLAEAEVLAGLETWGEGSVLVAPRLLALTRWRGGTLLVREWRAPSYPTRPPSRQERHAAERAVAALGTPADLDESYAELLRSDLLRLPPSPFADRLSATLDRLAARHDLDHLPRGAWHGHWAPGALAAAGDGRVLVWGWRRFAPNRPLGFDTLHFRLAELRALPRSAGAGPTLIDEAPRLLARWHGRVVPESEGVARLLLIELAARELREIGVRQAPVSWTADWIAPMVLDT</sequence>
<dbReference type="OrthoDB" id="3783771at2"/>
<evidence type="ECO:0008006" key="3">
    <source>
        <dbReference type="Google" id="ProtNLM"/>
    </source>
</evidence>
<dbReference type="Proteomes" id="UP000313231">
    <property type="component" value="Unassembled WGS sequence"/>
</dbReference>
<name>A0A5C4VQT9_9ACTN</name>